<proteinExistence type="inferred from homology"/>
<dbReference type="Gene3D" id="2.40.160.20">
    <property type="match status" value="1"/>
</dbReference>
<dbReference type="Pfam" id="PF11578">
    <property type="entry name" value="DUF3237"/>
    <property type="match status" value="1"/>
</dbReference>
<dbReference type="PANTHER" id="PTHR37315:SF1">
    <property type="entry name" value="UPF0311 PROTEIN BLR7842"/>
    <property type="match status" value="1"/>
</dbReference>
<dbReference type="AlphaFoldDB" id="A0A0F7TY58"/>
<sequence>MAPTLEFAFTLEVDLSPAQDFGITHCGYRRFIPITGGTVEGPKLRATILSGGGDWNILRDDGMGHVFAKYTIQADDGALISVTNEGWIRKFEKNPNSAGDDSSGSKQESEWYARTNPRFEVADGSHGWLNRTLFVGDLHRPSRPNHVTIDGYSVE</sequence>
<evidence type="ECO:0000256" key="1">
    <source>
        <dbReference type="SAM" id="MobiDB-lite"/>
    </source>
</evidence>
<reference evidence="3" key="1">
    <citation type="journal article" date="2015" name="Genome Announc.">
        <title>Draft genome sequence of the fungus Penicillium brasilianum MG11.</title>
        <authorList>
            <person name="Horn F."/>
            <person name="Linde J."/>
            <person name="Mattern D.J."/>
            <person name="Walther G."/>
            <person name="Guthke R."/>
            <person name="Brakhage A.A."/>
            <person name="Valiante V."/>
        </authorList>
    </citation>
    <scope>NUCLEOTIDE SEQUENCE [LARGE SCALE GENOMIC DNA]</scope>
    <source>
        <strain evidence="3">MG11</strain>
    </source>
</reference>
<accession>A0A0F7TY58</accession>
<protein>
    <submittedName>
        <fullName evidence="2">Uncharacterized protein</fullName>
    </submittedName>
</protein>
<name>A0A0F7TY58_PENBI</name>
<dbReference type="STRING" id="104259.A0A0F7TY58"/>
<gene>
    <name evidence="2" type="ORF">PMG11_10123</name>
</gene>
<dbReference type="InterPro" id="IPR020915">
    <property type="entry name" value="UPF0311"/>
</dbReference>
<dbReference type="EMBL" id="CDHK01000011">
    <property type="protein sequence ID" value="CEJ61593.1"/>
    <property type="molecule type" value="Genomic_DNA"/>
</dbReference>
<evidence type="ECO:0000313" key="2">
    <source>
        <dbReference type="EMBL" id="CEJ61593.1"/>
    </source>
</evidence>
<feature type="region of interest" description="Disordered" evidence="1">
    <location>
        <begin position="92"/>
        <end position="111"/>
    </location>
</feature>
<evidence type="ECO:0000313" key="3">
    <source>
        <dbReference type="Proteomes" id="UP000042958"/>
    </source>
</evidence>
<keyword evidence="3" id="KW-1185">Reference proteome</keyword>
<organism evidence="2 3">
    <name type="scientific">Penicillium brasilianum</name>
    <dbReference type="NCBI Taxonomy" id="104259"/>
    <lineage>
        <taxon>Eukaryota</taxon>
        <taxon>Fungi</taxon>
        <taxon>Dikarya</taxon>
        <taxon>Ascomycota</taxon>
        <taxon>Pezizomycotina</taxon>
        <taxon>Eurotiomycetes</taxon>
        <taxon>Eurotiomycetidae</taxon>
        <taxon>Eurotiales</taxon>
        <taxon>Aspergillaceae</taxon>
        <taxon>Penicillium</taxon>
    </lineage>
</organism>
<dbReference type="HAMAP" id="MF_00775">
    <property type="entry name" value="UPF0311"/>
    <property type="match status" value="1"/>
</dbReference>
<dbReference type="Proteomes" id="UP000042958">
    <property type="component" value="Unassembled WGS sequence"/>
</dbReference>
<dbReference type="PANTHER" id="PTHR37315">
    <property type="entry name" value="UPF0311 PROTEIN BLR7842"/>
    <property type="match status" value="1"/>
</dbReference>
<feature type="compositionally biased region" description="Polar residues" evidence="1">
    <location>
        <begin position="94"/>
        <end position="106"/>
    </location>
</feature>
<dbReference type="OrthoDB" id="2544694at2759"/>